<keyword evidence="3" id="KW-0862">Zinc</keyword>
<dbReference type="Gene3D" id="3.30.50.10">
    <property type="entry name" value="Erythroid Transcription Factor GATA-1, subunit A"/>
    <property type="match status" value="1"/>
</dbReference>
<dbReference type="PRINTS" id="PR00047">
    <property type="entry name" value="STROIDFINGER"/>
</dbReference>
<accession>A0ABV0PCD8</accession>
<dbReference type="PROSITE" id="PS51030">
    <property type="entry name" value="NUCLEAR_REC_DBD_2"/>
    <property type="match status" value="1"/>
</dbReference>
<evidence type="ECO:0000256" key="3">
    <source>
        <dbReference type="ARBA" id="ARBA00022833"/>
    </source>
</evidence>
<keyword evidence="2" id="KW-0863">Zinc-finger</keyword>
<keyword evidence="5" id="KW-0238">DNA-binding</keyword>
<evidence type="ECO:0000259" key="9">
    <source>
        <dbReference type="PROSITE" id="PS51030"/>
    </source>
</evidence>
<keyword evidence="11" id="KW-1185">Reference proteome</keyword>
<keyword evidence="7" id="KW-0675">Receptor</keyword>
<dbReference type="PROSITE" id="PS00031">
    <property type="entry name" value="NUCLEAR_REC_DBD_1"/>
    <property type="match status" value="1"/>
</dbReference>
<keyword evidence="4" id="KW-0805">Transcription regulation</keyword>
<evidence type="ECO:0000313" key="11">
    <source>
        <dbReference type="Proteomes" id="UP001476798"/>
    </source>
</evidence>
<evidence type="ECO:0000256" key="6">
    <source>
        <dbReference type="ARBA" id="ARBA00023163"/>
    </source>
</evidence>
<dbReference type="Proteomes" id="UP001476798">
    <property type="component" value="Unassembled WGS sequence"/>
</dbReference>
<proteinExistence type="predicted"/>
<keyword evidence="6" id="KW-0804">Transcription</keyword>
<dbReference type="InterPro" id="IPR013088">
    <property type="entry name" value="Znf_NHR/GATA"/>
</dbReference>
<organism evidence="10 11">
    <name type="scientific">Goodea atripinnis</name>
    <dbReference type="NCBI Taxonomy" id="208336"/>
    <lineage>
        <taxon>Eukaryota</taxon>
        <taxon>Metazoa</taxon>
        <taxon>Chordata</taxon>
        <taxon>Craniata</taxon>
        <taxon>Vertebrata</taxon>
        <taxon>Euteleostomi</taxon>
        <taxon>Actinopterygii</taxon>
        <taxon>Neopterygii</taxon>
        <taxon>Teleostei</taxon>
        <taxon>Neoteleostei</taxon>
        <taxon>Acanthomorphata</taxon>
        <taxon>Ovalentaria</taxon>
        <taxon>Atherinomorphae</taxon>
        <taxon>Cyprinodontiformes</taxon>
        <taxon>Goodeidae</taxon>
        <taxon>Goodea</taxon>
    </lineage>
</organism>
<sequence length="99" mass="10589">MKYPPAPQSKSLLDMEVANYCEGLDPSYSTLGFENADALYAGGDSMPAEPSQPGPDGLNINCAICGDKATGKHYGASSCDGCKGFFRRSIRKSHVYTCR</sequence>
<keyword evidence="1" id="KW-0479">Metal-binding</keyword>
<dbReference type="Pfam" id="PF00105">
    <property type="entry name" value="zf-C4"/>
    <property type="match status" value="1"/>
</dbReference>
<evidence type="ECO:0000256" key="2">
    <source>
        <dbReference type="ARBA" id="ARBA00022771"/>
    </source>
</evidence>
<comment type="caution">
    <text evidence="10">The sequence shown here is derived from an EMBL/GenBank/DDBJ whole genome shotgun (WGS) entry which is preliminary data.</text>
</comment>
<dbReference type="PANTHER" id="PTHR24083">
    <property type="entry name" value="NUCLEAR HORMONE RECEPTOR"/>
    <property type="match status" value="1"/>
</dbReference>
<evidence type="ECO:0000313" key="10">
    <source>
        <dbReference type="EMBL" id="MEQ2181129.1"/>
    </source>
</evidence>
<dbReference type="EMBL" id="JAHRIO010070396">
    <property type="protein sequence ID" value="MEQ2181129.1"/>
    <property type="molecule type" value="Genomic_DNA"/>
</dbReference>
<evidence type="ECO:0000256" key="5">
    <source>
        <dbReference type="ARBA" id="ARBA00023125"/>
    </source>
</evidence>
<keyword evidence="8" id="KW-0539">Nucleus</keyword>
<dbReference type="InterPro" id="IPR001628">
    <property type="entry name" value="Znf_hrmn_rcpt"/>
</dbReference>
<evidence type="ECO:0000256" key="7">
    <source>
        <dbReference type="ARBA" id="ARBA00023170"/>
    </source>
</evidence>
<dbReference type="InterPro" id="IPR050274">
    <property type="entry name" value="Nuclear_hormone_rcpt_NR2"/>
</dbReference>
<gene>
    <name evidence="10" type="ORF">GOODEAATRI_008178</name>
</gene>
<evidence type="ECO:0000256" key="4">
    <source>
        <dbReference type="ARBA" id="ARBA00023015"/>
    </source>
</evidence>
<evidence type="ECO:0000256" key="8">
    <source>
        <dbReference type="ARBA" id="ARBA00023242"/>
    </source>
</evidence>
<name>A0ABV0PCD8_9TELE</name>
<reference evidence="10 11" key="1">
    <citation type="submission" date="2021-06" db="EMBL/GenBank/DDBJ databases">
        <authorList>
            <person name="Palmer J.M."/>
        </authorList>
    </citation>
    <scope>NUCLEOTIDE SEQUENCE [LARGE SCALE GENOMIC DNA]</scope>
    <source>
        <strain evidence="10 11">GA_2019</strain>
        <tissue evidence="10">Muscle</tissue>
    </source>
</reference>
<feature type="domain" description="Nuclear receptor" evidence="9">
    <location>
        <begin position="59"/>
        <end position="99"/>
    </location>
</feature>
<protein>
    <recommendedName>
        <fullName evidence="9">Nuclear receptor domain-containing protein</fullName>
    </recommendedName>
</protein>
<dbReference type="SMART" id="SM00399">
    <property type="entry name" value="ZnF_C4"/>
    <property type="match status" value="1"/>
</dbReference>
<dbReference type="SUPFAM" id="SSF57716">
    <property type="entry name" value="Glucocorticoid receptor-like (DNA-binding domain)"/>
    <property type="match status" value="1"/>
</dbReference>
<evidence type="ECO:0000256" key="1">
    <source>
        <dbReference type="ARBA" id="ARBA00022723"/>
    </source>
</evidence>